<dbReference type="InterPro" id="IPR019888">
    <property type="entry name" value="Tscrpt_reg_AsnC-like"/>
</dbReference>
<dbReference type="Gene3D" id="3.30.70.920">
    <property type="match status" value="1"/>
</dbReference>
<comment type="caution">
    <text evidence="5">The sequence shown here is derived from an EMBL/GenBank/DDBJ whole genome shotgun (WGS) entry which is preliminary data.</text>
</comment>
<dbReference type="SUPFAM" id="SSF54909">
    <property type="entry name" value="Dimeric alpha+beta barrel"/>
    <property type="match status" value="1"/>
</dbReference>
<dbReference type="PROSITE" id="PS50956">
    <property type="entry name" value="HTH_ASNC_2"/>
    <property type="match status" value="1"/>
</dbReference>
<dbReference type="InterPro" id="IPR011008">
    <property type="entry name" value="Dimeric_a/b-barrel"/>
</dbReference>
<name>A0ABS7GP68_9HYPH</name>
<dbReference type="InterPro" id="IPR036388">
    <property type="entry name" value="WH-like_DNA-bd_sf"/>
</dbReference>
<dbReference type="InterPro" id="IPR036390">
    <property type="entry name" value="WH_DNA-bd_sf"/>
</dbReference>
<keyword evidence="6" id="KW-1185">Reference proteome</keyword>
<evidence type="ECO:0000256" key="3">
    <source>
        <dbReference type="ARBA" id="ARBA00023163"/>
    </source>
</evidence>
<reference evidence="5 6" key="1">
    <citation type="journal article" date="2021" name="MBio">
        <title>Poor Competitiveness of Bradyrhizobium in Pigeon Pea Root Colonization in Indian Soils.</title>
        <authorList>
            <person name="Chalasani D."/>
            <person name="Basu A."/>
            <person name="Pullabhotla S.V.S.R.N."/>
            <person name="Jorrin B."/>
            <person name="Neal A.L."/>
            <person name="Poole P.S."/>
            <person name="Podile A.R."/>
            <person name="Tkacz A."/>
        </authorList>
    </citation>
    <scope>NUCLEOTIDE SEQUENCE [LARGE SCALE GENOMIC DNA]</scope>
    <source>
        <strain evidence="5 6">HU56</strain>
    </source>
</reference>
<dbReference type="CDD" id="cd00090">
    <property type="entry name" value="HTH_ARSR"/>
    <property type="match status" value="1"/>
</dbReference>
<keyword evidence="3" id="KW-0804">Transcription</keyword>
<dbReference type="PANTHER" id="PTHR30154:SF34">
    <property type="entry name" value="TRANSCRIPTIONAL REGULATOR AZLB"/>
    <property type="match status" value="1"/>
</dbReference>
<dbReference type="SMART" id="SM00344">
    <property type="entry name" value="HTH_ASNC"/>
    <property type="match status" value="1"/>
</dbReference>
<dbReference type="Gene3D" id="1.10.10.10">
    <property type="entry name" value="Winged helix-like DNA-binding domain superfamily/Winged helix DNA-binding domain"/>
    <property type="match status" value="1"/>
</dbReference>
<evidence type="ECO:0000313" key="6">
    <source>
        <dbReference type="Proteomes" id="UP000717752"/>
    </source>
</evidence>
<evidence type="ECO:0000256" key="1">
    <source>
        <dbReference type="ARBA" id="ARBA00023015"/>
    </source>
</evidence>
<sequence length="170" mass="19214">MLKLDSRDIEILKVLSREARISKAELASRINLSPSPCWERLNRLEKAGIIRSYRADISLKPVAASVTVFVTVELERHRSQAFQLFERTVKAREEVVGCWAIGGGFDYLLQIVTRDVDSYQRLMDTLLDEPLGLARYYSYIVTKPVKEQAPLPFDLLLAGWADENAGAGDE</sequence>
<protein>
    <submittedName>
        <fullName evidence="5">Lrp/AsnC family transcriptional regulator</fullName>
    </submittedName>
</protein>
<evidence type="ECO:0000313" key="5">
    <source>
        <dbReference type="EMBL" id="MBW9051436.1"/>
    </source>
</evidence>
<dbReference type="InterPro" id="IPR000485">
    <property type="entry name" value="AsnC-type_HTH_dom"/>
</dbReference>
<dbReference type="Pfam" id="PF01037">
    <property type="entry name" value="AsnC_trans_reg"/>
    <property type="match status" value="1"/>
</dbReference>
<dbReference type="SUPFAM" id="SSF46785">
    <property type="entry name" value="Winged helix' DNA-binding domain"/>
    <property type="match status" value="1"/>
</dbReference>
<evidence type="ECO:0000256" key="2">
    <source>
        <dbReference type="ARBA" id="ARBA00023125"/>
    </source>
</evidence>
<dbReference type="InterPro" id="IPR019887">
    <property type="entry name" value="Tscrpt_reg_AsnC/Lrp_C"/>
</dbReference>
<dbReference type="PRINTS" id="PR00033">
    <property type="entry name" value="HTHASNC"/>
</dbReference>
<keyword evidence="2" id="KW-0238">DNA-binding</keyword>
<dbReference type="InterPro" id="IPR019885">
    <property type="entry name" value="Tscrpt_reg_HTH_AsnC-type_CS"/>
</dbReference>
<dbReference type="PANTHER" id="PTHR30154">
    <property type="entry name" value="LEUCINE-RESPONSIVE REGULATORY PROTEIN"/>
    <property type="match status" value="1"/>
</dbReference>
<accession>A0ABS7GP68</accession>
<feature type="domain" description="HTH asnC-type" evidence="4">
    <location>
        <begin position="4"/>
        <end position="65"/>
    </location>
</feature>
<proteinExistence type="predicted"/>
<dbReference type="PROSITE" id="PS00519">
    <property type="entry name" value="HTH_ASNC_1"/>
    <property type="match status" value="1"/>
</dbReference>
<dbReference type="RefSeq" id="WP_220332948.1">
    <property type="nucleotide sequence ID" value="NZ_JAEUAK010000001.1"/>
</dbReference>
<dbReference type="Proteomes" id="UP000717752">
    <property type="component" value="Unassembled WGS sequence"/>
</dbReference>
<evidence type="ECO:0000259" key="4">
    <source>
        <dbReference type="PROSITE" id="PS50956"/>
    </source>
</evidence>
<keyword evidence="1" id="KW-0805">Transcription regulation</keyword>
<dbReference type="Pfam" id="PF13412">
    <property type="entry name" value="HTH_24"/>
    <property type="match status" value="1"/>
</dbReference>
<gene>
    <name evidence="5" type="ORF">JNB85_03285</name>
</gene>
<dbReference type="InterPro" id="IPR011991">
    <property type="entry name" value="ArsR-like_HTH"/>
</dbReference>
<dbReference type="EMBL" id="JAEUAK010000001">
    <property type="protein sequence ID" value="MBW9051436.1"/>
    <property type="molecule type" value="Genomic_DNA"/>
</dbReference>
<organism evidence="5 6">
    <name type="scientific">Rhizobium mesosinicum</name>
    <dbReference type="NCBI Taxonomy" id="335017"/>
    <lineage>
        <taxon>Bacteria</taxon>
        <taxon>Pseudomonadati</taxon>
        <taxon>Pseudomonadota</taxon>
        <taxon>Alphaproteobacteria</taxon>
        <taxon>Hyphomicrobiales</taxon>
        <taxon>Rhizobiaceae</taxon>
        <taxon>Rhizobium/Agrobacterium group</taxon>
        <taxon>Rhizobium</taxon>
    </lineage>
</organism>